<sequence length="147" mass="16840">MSNKAFKRGMKMLFLVTELNQDNKKQMREPSQYDSGANCLGSHSLTAETRSKIPLGPSNLQKYLHRDESSEKIIIGMETKHRRTSKNLGIEDWDANWQGLGNMDETSVENTEYWKSARWGGVLQVNELNMTYGTTLVLKKLLQLETE</sequence>
<organism evidence="1 2">
    <name type="scientific">Hyaloscypha hepaticicola</name>
    <dbReference type="NCBI Taxonomy" id="2082293"/>
    <lineage>
        <taxon>Eukaryota</taxon>
        <taxon>Fungi</taxon>
        <taxon>Dikarya</taxon>
        <taxon>Ascomycota</taxon>
        <taxon>Pezizomycotina</taxon>
        <taxon>Leotiomycetes</taxon>
        <taxon>Helotiales</taxon>
        <taxon>Hyaloscyphaceae</taxon>
        <taxon>Hyaloscypha</taxon>
    </lineage>
</organism>
<keyword evidence="2" id="KW-1185">Reference proteome</keyword>
<accession>A0A2J6PGB5</accession>
<evidence type="ECO:0000313" key="2">
    <source>
        <dbReference type="Proteomes" id="UP000235672"/>
    </source>
</evidence>
<proteinExistence type="predicted"/>
<protein>
    <submittedName>
        <fullName evidence="1">Uncharacterized protein</fullName>
    </submittedName>
</protein>
<reference evidence="1 2" key="1">
    <citation type="submission" date="2016-05" db="EMBL/GenBank/DDBJ databases">
        <title>A degradative enzymes factory behind the ericoid mycorrhizal symbiosis.</title>
        <authorList>
            <consortium name="DOE Joint Genome Institute"/>
            <person name="Martino E."/>
            <person name="Morin E."/>
            <person name="Grelet G."/>
            <person name="Kuo A."/>
            <person name="Kohler A."/>
            <person name="Daghino S."/>
            <person name="Barry K."/>
            <person name="Choi C."/>
            <person name="Cichocki N."/>
            <person name="Clum A."/>
            <person name="Copeland A."/>
            <person name="Hainaut M."/>
            <person name="Haridas S."/>
            <person name="Labutti K."/>
            <person name="Lindquist E."/>
            <person name="Lipzen A."/>
            <person name="Khouja H.-R."/>
            <person name="Murat C."/>
            <person name="Ohm R."/>
            <person name="Olson A."/>
            <person name="Spatafora J."/>
            <person name="Veneault-Fourrey C."/>
            <person name="Henrissat B."/>
            <person name="Grigoriev I."/>
            <person name="Martin F."/>
            <person name="Perotto S."/>
        </authorList>
    </citation>
    <scope>NUCLEOTIDE SEQUENCE [LARGE SCALE GENOMIC DNA]</scope>
    <source>
        <strain evidence="1 2">UAMH 7357</strain>
    </source>
</reference>
<dbReference type="AlphaFoldDB" id="A0A2J6PGB5"/>
<gene>
    <name evidence="1" type="ORF">NA56DRAFT_712524</name>
</gene>
<dbReference type="Proteomes" id="UP000235672">
    <property type="component" value="Unassembled WGS sequence"/>
</dbReference>
<dbReference type="EMBL" id="KZ613537">
    <property type="protein sequence ID" value="PMD13058.1"/>
    <property type="molecule type" value="Genomic_DNA"/>
</dbReference>
<evidence type="ECO:0000313" key="1">
    <source>
        <dbReference type="EMBL" id="PMD13058.1"/>
    </source>
</evidence>
<name>A0A2J6PGB5_9HELO</name>